<dbReference type="EMBL" id="UFVD01000001">
    <property type="protein sequence ID" value="SUX10467.1"/>
    <property type="molecule type" value="Genomic_DNA"/>
</dbReference>
<dbReference type="OrthoDB" id="9801753at2"/>
<dbReference type="NCBIfam" id="TIGR00278">
    <property type="entry name" value="membrane protein insertion efficiency factor YidD"/>
    <property type="match status" value="1"/>
</dbReference>
<dbReference type="RefSeq" id="WP_089182871.1">
    <property type="nucleotide sequence ID" value="NZ_CP043427.1"/>
</dbReference>
<dbReference type="STRING" id="32024.GCA_000788295_00993"/>
<dbReference type="Pfam" id="PF01809">
    <property type="entry name" value="YidD"/>
    <property type="match status" value="1"/>
</dbReference>
<dbReference type="GO" id="GO:0005886">
    <property type="term" value="C:plasma membrane"/>
    <property type="evidence" value="ECO:0007669"/>
    <property type="project" value="UniProtKB-SubCell"/>
</dbReference>
<dbReference type="GeneID" id="93091102"/>
<dbReference type="PANTHER" id="PTHR33383">
    <property type="entry name" value="MEMBRANE PROTEIN INSERTION EFFICIENCY FACTOR-RELATED"/>
    <property type="match status" value="1"/>
</dbReference>
<dbReference type="InterPro" id="IPR002696">
    <property type="entry name" value="Membr_insert_effic_factor_YidD"/>
</dbReference>
<comment type="similarity">
    <text evidence="1">Belongs to the UPF0161 family.</text>
</comment>
<keyword evidence="3" id="KW-1185">Reference proteome</keyword>
<dbReference type="SMART" id="SM01234">
    <property type="entry name" value="Haemolytic"/>
    <property type="match status" value="1"/>
</dbReference>
<comment type="function">
    <text evidence="1">Could be involved in insertion of integral membrane proteins into the membrane.</text>
</comment>
<gene>
    <name evidence="2" type="primary">yidD</name>
    <name evidence="2" type="ORF">NCTC12475_00664</name>
</gene>
<name>A0A381DIW9_9BACT</name>
<keyword evidence="1" id="KW-0472">Membrane</keyword>
<dbReference type="AlphaFoldDB" id="A0A381DIW9"/>
<accession>A0A381DIW9</accession>
<evidence type="ECO:0000256" key="1">
    <source>
        <dbReference type="HAMAP-Rule" id="MF_00386"/>
    </source>
</evidence>
<keyword evidence="1" id="KW-1003">Cell membrane</keyword>
<protein>
    <recommendedName>
        <fullName evidence="1">Putative membrane protein insertion efficiency factor</fullName>
    </recommendedName>
</protein>
<evidence type="ECO:0000313" key="2">
    <source>
        <dbReference type="EMBL" id="SUX10467.1"/>
    </source>
</evidence>
<dbReference type="Proteomes" id="UP000254920">
    <property type="component" value="Unassembled WGS sequence"/>
</dbReference>
<reference evidence="2 3" key="1">
    <citation type="submission" date="2018-06" db="EMBL/GenBank/DDBJ databases">
        <authorList>
            <consortium name="Pathogen Informatics"/>
            <person name="Doyle S."/>
        </authorList>
    </citation>
    <scope>NUCLEOTIDE SEQUENCE [LARGE SCALE GENOMIC DNA]</scope>
    <source>
        <strain evidence="2 3">NCTC12475</strain>
    </source>
</reference>
<comment type="subcellular location">
    <subcellularLocation>
        <location evidence="1">Cell membrane</location>
        <topology evidence="1">Peripheral membrane protein</topology>
        <orientation evidence="1">Cytoplasmic side</orientation>
    </subcellularLocation>
</comment>
<proteinExistence type="inferred from homology"/>
<organism evidence="2 3">
    <name type="scientific">Campylobacter sputorum subsp. sputorum</name>
    <dbReference type="NCBI Taxonomy" id="32024"/>
    <lineage>
        <taxon>Bacteria</taxon>
        <taxon>Pseudomonadati</taxon>
        <taxon>Campylobacterota</taxon>
        <taxon>Epsilonproteobacteria</taxon>
        <taxon>Campylobacterales</taxon>
        <taxon>Campylobacteraceae</taxon>
        <taxon>Campylobacter</taxon>
    </lineage>
</organism>
<dbReference type="HAMAP" id="MF_00386">
    <property type="entry name" value="UPF0161_YidD"/>
    <property type="match status" value="1"/>
</dbReference>
<dbReference type="PANTHER" id="PTHR33383:SF1">
    <property type="entry name" value="MEMBRANE PROTEIN INSERTION EFFICIENCY FACTOR-RELATED"/>
    <property type="match status" value="1"/>
</dbReference>
<sequence>MNHIFIYFIKFYQKWISPIFPKTCRYYPTCSEYAYLEFKYNFFLIALINTILRILRCNQLFKGGFDHPIIKKEIKNVSIIIRNNKNNFKFWLVPYKKNKFYIIKNFKNTKEK</sequence>
<evidence type="ECO:0000313" key="3">
    <source>
        <dbReference type="Proteomes" id="UP000254920"/>
    </source>
</evidence>